<dbReference type="PANTHER" id="PTHR11076:SF33">
    <property type="entry name" value="DNA POLYMERASE KAPPA"/>
    <property type="match status" value="1"/>
</dbReference>
<dbReference type="PANTHER" id="PTHR11076">
    <property type="entry name" value="DNA REPAIR POLYMERASE UMUC / TRANSFERASE FAMILY MEMBER"/>
    <property type="match status" value="1"/>
</dbReference>
<evidence type="ECO:0000256" key="8">
    <source>
        <dbReference type="ARBA" id="ARBA00022695"/>
    </source>
</evidence>
<dbReference type="GO" id="GO:0009432">
    <property type="term" value="P:SOS response"/>
    <property type="evidence" value="ECO:0007669"/>
    <property type="project" value="TreeGrafter"/>
</dbReference>
<keyword evidence="10" id="KW-0479">Metal-binding</keyword>
<dbReference type="GO" id="GO:0003684">
    <property type="term" value="F:damaged DNA binding"/>
    <property type="evidence" value="ECO:0007669"/>
    <property type="project" value="InterPro"/>
</dbReference>
<feature type="non-terminal residue" evidence="18">
    <location>
        <position position="1"/>
    </location>
</feature>
<keyword evidence="6" id="KW-0963">Cytoplasm</keyword>
<dbReference type="CDD" id="cd03586">
    <property type="entry name" value="PolY_Pol_IV_kappa"/>
    <property type="match status" value="1"/>
</dbReference>
<dbReference type="SUPFAM" id="SSF56672">
    <property type="entry name" value="DNA/RNA polymerases"/>
    <property type="match status" value="1"/>
</dbReference>
<dbReference type="GO" id="GO:0006281">
    <property type="term" value="P:DNA repair"/>
    <property type="evidence" value="ECO:0007669"/>
    <property type="project" value="UniProtKB-KW"/>
</dbReference>
<dbReference type="SUPFAM" id="SSF100879">
    <property type="entry name" value="Lesion bypass DNA polymerase (Y-family), little finger domain"/>
    <property type="match status" value="1"/>
</dbReference>
<dbReference type="GO" id="GO:0003887">
    <property type="term" value="F:DNA-directed DNA polymerase activity"/>
    <property type="evidence" value="ECO:0007669"/>
    <property type="project" value="UniProtKB-KW"/>
</dbReference>
<organism evidence="18">
    <name type="scientific">termite gut metagenome</name>
    <dbReference type="NCBI Taxonomy" id="433724"/>
    <lineage>
        <taxon>unclassified sequences</taxon>
        <taxon>metagenomes</taxon>
        <taxon>organismal metagenomes</taxon>
    </lineage>
</organism>
<dbReference type="GO" id="GO:0005829">
    <property type="term" value="C:cytosol"/>
    <property type="evidence" value="ECO:0007669"/>
    <property type="project" value="TreeGrafter"/>
</dbReference>
<dbReference type="InterPro" id="IPR036775">
    <property type="entry name" value="DNA_pol_Y-fam_lit_finger_sf"/>
</dbReference>
<evidence type="ECO:0000256" key="11">
    <source>
        <dbReference type="ARBA" id="ARBA00022763"/>
    </source>
</evidence>
<dbReference type="InterPro" id="IPR053848">
    <property type="entry name" value="IMS_HHH_1"/>
</dbReference>
<dbReference type="Pfam" id="PF11799">
    <property type="entry name" value="IMS_C"/>
    <property type="match status" value="1"/>
</dbReference>
<comment type="subcellular location">
    <subcellularLocation>
        <location evidence="2">Cytoplasm</location>
    </subcellularLocation>
</comment>
<evidence type="ECO:0000256" key="14">
    <source>
        <dbReference type="ARBA" id="ARBA00023125"/>
    </source>
</evidence>
<dbReference type="InterPro" id="IPR022880">
    <property type="entry name" value="DNApol_IV"/>
</dbReference>
<dbReference type="AlphaFoldDB" id="A0A5J4RIV4"/>
<dbReference type="InterPro" id="IPR050116">
    <property type="entry name" value="DNA_polymerase-Y"/>
</dbReference>
<dbReference type="InterPro" id="IPR043502">
    <property type="entry name" value="DNA/RNA_pol_sf"/>
</dbReference>
<evidence type="ECO:0000259" key="17">
    <source>
        <dbReference type="PROSITE" id="PS50173"/>
    </source>
</evidence>
<proteinExistence type="inferred from homology"/>
<comment type="catalytic activity">
    <reaction evidence="16">
        <text>DNA(n) + a 2'-deoxyribonucleoside 5'-triphosphate = DNA(n+1) + diphosphate</text>
        <dbReference type="Rhea" id="RHEA:22508"/>
        <dbReference type="Rhea" id="RHEA-COMP:17339"/>
        <dbReference type="Rhea" id="RHEA-COMP:17340"/>
        <dbReference type="ChEBI" id="CHEBI:33019"/>
        <dbReference type="ChEBI" id="CHEBI:61560"/>
        <dbReference type="ChEBI" id="CHEBI:173112"/>
        <dbReference type="EC" id="2.7.7.7"/>
    </reaction>
</comment>
<keyword evidence="12" id="KW-0460">Magnesium</keyword>
<dbReference type="GO" id="GO:0046872">
    <property type="term" value="F:metal ion binding"/>
    <property type="evidence" value="ECO:0007669"/>
    <property type="project" value="UniProtKB-KW"/>
</dbReference>
<comment type="caution">
    <text evidence="18">The sequence shown here is derived from an EMBL/GenBank/DDBJ whole genome shotgun (WGS) entry which is preliminary data.</text>
</comment>
<dbReference type="Gene3D" id="3.30.1490.100">
    <property type="entry name" value="DNA polymerase, Y-family, little finger domain"/>
    <property type="match status" value="1"/>
</dbReference>
<dbReference type="GO" id="GO:0042276">
    <property type="term" value="P:error-prone translesion synthesis"/>
    <property type="evidence" value="ECO:0007669"/>
    <property type="project" value="TreeGrafter"/>
</dbReference>
<evidence type="ECO:0000256" key="6">
    <source>
        <dbReference type="ARBA" id="ARBA00022490"/>
    </source>
</evidence>
<evidence type="ECO:0000256" key="7">
    <source>
        <dbReference type="ARBA" id="ARBA00022679"/>
    </source>
</evidence>
<accession>A0A5J4RIV4</accession>
<keyword evidence="5" id="KW-0515">Mutator protein</keyword>
<keyword evidence="9" id="KW-0235">DNA replication</keyword>
<evidence type="ECO:0000256" key="5">
    <source>
        <dbReference type="ARBA" id="ARBA00022457"/>
    </source>
</evidence>
<dbReference type="InterPro" id="IPR043128">
    <property type="entry name" value="Rev_trsase/Diguanyl_cyclase"/>
</dbReference>
<keyword evidence="11" id="KW-0227">DNA damage</keyword>
<name>A0A5J4RIV4_9ZZZZ</name>
<comment type="cofactor">
    <cofactor evidence="1">
        <name>Mg(2+)</name>
        <dbReference type="ChEBI" id="CHEBI:18420"/>
    </cofactor>
</comment>
<dbReference type="Pfam" id="PF00817">
    <property type="entry name" value="IMS"/>
    <property type="match status" value="1"/>
</dbReference>
<keyword evidence="15" id="KW-0234">DNA repair</keyword>
<gene>
    <name evidence="18" type="ORF">EZS27_018060</name>
</gene>
<dbReference type="Pfam" id="PF21999">
    <property type="entry name" value="IMS_HHH_1"/>
    <property type="match status" value="1"/>
</dbReference>
<evidence type="ECO:0000256" key="13">
    <source>
        <dbReference type="ARBA" id="ARBA00022932"/>
    </source>
</evidence>
<protein>
    <recommendedName>
        <fullName evidence="4">DNA-directed DNA polymerase</fullName>
        <ecNumber evidence="4">2.7.7.7</ecNumber>
    </recommendedName>
</protein>
<dbReference type="EMBL" id="SNRY01001101">
    <property type="protein sequence ID" value="KAA6333538.1"/>
    <property type="molecule type" value="Genomic_DNA"/>
</dbReference>
<comment type="similarity">
    <text evidence="3">Belongs to the DNA polymerase type-Y family.</text>
</comment>
<evidence type="ECO:0000256" key="10">
    <source>
        <dbReference type="ARBA" id="ARBA00022723"/>
    </source>
</evidence>
<evidence type="ECO:0000256" key="3">
    <source>
        <dbReference type="ARBA" id="ARBA00010945"/>
    </source>
</evidence>
<feature type="domain" description="UmuC" evidence="17">
    <location>
        <begin position="18"/>
        <end position="79"/>
    </location>
</feature>
<evidence type="ECO:0000256" key="9">
    <source>
        <dbReference type="ARBA" id="ARBA00022705"/>
    </source>
</evidence>
<evidence type="ECO:0000256" key="15">
    <source>
        <dbReference type="ARBA" id="ARBA00023204"/>
    </source>
</evidence>
<evidence type="ECO:0000256" key="12">
    <source>
        <dbReference type="ARBA" id="ARBA00022842"/>
    </source>
</evidence>
<evidence type="ECO:0000256" key="4">
    <source>
        <dbReference type="ARBA" id="ARBA00012417"/>
    </source>
</evidence>
<dbReference type="GO" id="GO:0006260">
    <property type="term" value="P:DNA replication"/>
    <property type="evidence" value="ECO:0007669"/>
    <property type="project" value="UniProtKB-KW"/>
</dbReference>
<keyword evidence="8 18" id="KW-0548">Nucleotidyltransferase</keyword>
<evidence type="ECO:0000256" key="16">
    <source>
        <dbReference type="ARBA" id="ARBA00049244"/>
    </source>
</evidence>
<dbReference type="InterPro" id="IPR001126">
    <property type="entry name" value="UmuC"/>
</dbReference>
<dbReference type="FunFam" id="3.30.1490.100:FF:000004">
    <property type="entry name" value="DNA polymerase IV"/>
    <property type="match status" value="1"/>
</dbReference>
<sequence>LDVTINHKNNPSASLIAKEIQQRISEKTGLRASAGVSVNKFLAKIASDWKKPNGFFVISPEEAERFAENLKIEQFYGVGKVTAQKMHENHIFTGYDLKQRSQAELVKLFGKAGHSLYLNARGIDEREVEPNRIIKSISNETTFLQDKTNRILLTVELYHLAKEVMERMNEEKFYGKTLTIKVKYADFKIITRSKTVLQKITGFEQLWSYAREMMKQIDLSGEPVRLLGFGISNADNEPNKKYMQIELGLF</sequence>
<dbReference type="Gene3D" id="3.30.70.270">
    <property type="match status" value="1"/>
</dbReference>
<keyword evidence="14" id="KW-0238">DNA-binding</keyword>
<dbReference type="Gene3D" id="1.10.150.20">
    <property type="entry name" value="5' to 3' exonuclease, C-terminal subdomain"/>
    <property type="match status" value="1"/>
</dbReference>
<dbReference type="EC" id="2.7.7.7" evidence="4"/>
<dbReference type="InterPro" id="IPR017961">
    <property type="entry name" value="DNA_pol_Y-fam_little_finger"/>
</dbReference>
<dbReference type="PROSITE" id="PS50173">
    <property type="entry name" value="UMUC"/>
    <property type="match status" value="1"/>
</dbReference>
<keyword evidence="7 18" id="KW-0808">Transferase</keyword>
<evidence type="ECO:0000256" key="1">
    <source>
        <dbReference type="ARBA" id="ARBA00001946"/>
    </source>
</evidence>
<keyword evidence="13" id="KW-0239">DNA-directed DNA polymerase</keyword>
<evidence type="ECO:0000313" key="18">
    <source>
        <dbReference type="EMBL" id="KAA6333538.1"/>
    </source>
</evidence>
<reference evidence="18" key="1">
    <citation type="submission" date="2019-03" db="EMBL/GenBank/DDBJ databases">
        <title>Single cell metagenomics reveals metabolic interactions within the superorganism composed of flagellate Streblomastix strix and complex community of Bacteroidetes bacteria on its surface.</title>
        <authorList>
            <person name="Treitli S.C."/>
            <person name="Kolisko M."/>
            <person name="Husnik F."/>
            <person name="Keeling P."/>
            <person name="Hampl V."/>
        </authorList>
    </citation>
    <scope>NUCLEOTIDE SEQUENCE</scope>
    <source>
        <strain evidence="18">STM</strain>
    </source>
</reference>
<evidence type="ECO:0000256" key="2">
    <source>
        <dbReference type="ARBA" id="ARBA00004496"/>
    </source>
</evidence>